<keyword evidence="2" id="KW-0732">Signal</keyword>
<gene>
    <name evidence="3" type="ORF">H8B09_13780</name>
</gene>
<feature type="region of interest" description="Disordered" evidence="1">
    <location>
        <begin position="122"/>
        <end position="145"/>
    </location>
</feature>
<protein>
    <submittedName>
        <fullName evidence="3">YhcN/YlaJ family sporulation lipoprotein</fullName>
    </submittedName>
</protein>
<dbReference type="Pfam" id="PF09580">
    <property type="entry name" value="Spore_YhcN_YlaJ"/>
    <property type="match status" value="2"/>
</dbReference>
<keyword evidence="3" id="KW-0449">Lipoprotein</keyword>
<dbReference type="EMBL" id="JACXZA010000003">
    <property type="protein sequence ID" value="MBD3919827.1"/>
    <property type="molecule type" value="Genomic_DNA"/>
</dbReference>
<sequence>MQQKFKMIAASVALGTMLAGCAANQGDLGNRHPVEQQSVRYDMMGNQIVSKRFANDQMNEMNRIHGLRQNSNNIVGIHDNYRLEMSQNIADSLASKNLVKSAKVMLTNHNAYVAVTLHDGVSPGGSNTMQRSSLGMTSNGYGSKPLPSTPSPGASFNGTMMNNTDVDRTGQLGYRVMGLSNKKHAYKGASGMNSVPNATGIGVTGAPRYGTYSTNNNNGSLYHVRSGGEAANADMQLTEQVKSSIAAEVKRMAPGIDHVYISANPDFVDRMNGYWDDVKAGHPIQGFIAEFNAMVDRIFPVKVDTRR</sequence>
<feature type="signal peptide" evidence="2">
    <location>
        <begin position="1"/>
        <end position="22"/>
    </location>
</feature>
<feature type="chain" id="PRO_5047445693" evidence="2">
    <location>
        <begin position="23"/>
        <end position="307"/>
    </location>
</feature>
<evidence type="ECO:0000313" key="3">
    <source>
        <dbReference type="EMBL" id="MBD3919827.1"/>
    </source>
</evidence>
<dbReference type="PROSITE" id="PS51257">
    <property type="entry name" value="PROKAR_LIPOPROTEIN"/>
    <property type="match status" value="1"/>
</dbReference>
<dbReference type="Proteomes" id="UP000609346">
    <property type="component" value="Unassembled WGS sequence"/>
</dbReference>
<evidence type="ECO:0000256" key="1">
    <source>
        <dbReference type="SAM" id="MobiDB-lite"/>
    </source>
</evidence>
<comment type="caution">
    <text evidence="3">The sequence shown here is derived from an EMBL/GenBank/DDBJ whole genome shotgun (WGS) entry which is preliminary data.</text>
</comment>
<evidence type="ECO:0000256" key="2">
    <source>
        <dbReference type="SAM" id="SignalP"/>
    </source>
</evidence>
<proteinExistence type="predicted"/>
<dbReference type="RefSeq" id="WP_191204106.1">
    <property type="nucleotide sequence ID" value="NZ_JACXZA010000003.1"/>
</dbReference>
<accession>A0ABR8MV47</accession>
<feature type="compositionally biased region" description="Polar residues" evidence="1">
    <location>
        <begin position="124"/>
        <end position="141"/>
    </location>
</feature>
<evidence type="ECO:0000313" key="4">
    <source>
        <dbReference type="Proteomes" id="UP000609346"/>
    </source>
</evidence>
<dbReference type="InterPro" id="IPR019076">
    <property type="entry name" value="Spore_lipoprot_YhcN/YlaJ-like"/>
</dbReference>
<organism evidence="3 4">
    <name type="scientific">Paenibacillus terricola</name>
    <dbReference type="NCBI Taxonomy" id="2763503"/>
    <lineage>
        <taxon>Bacteria</taxon>
        <taxon>Bacillati</taxon>
        <taxon>Bacillota</taxon>
        <taxon>Bacilli</taxon>
        <taxon>Bacillales</taxon>
        <taxon>Paenibacillaceae</taxon>
        <taxon>Paenibacillus</taxon>
    </lineage>
</organism>
<keyword evidence="4" id="KW-1185">Reference proteome</keyword>
<name>A0ABR8MV47_9BACL</name>
<reference evidence="3 4" key="1">
    <citation type="submission" date="2020-09" db="EMBL/GenBank/DDBJ databases">
        <title>Paenibacillus sp. strain PR3 16S rRNA gene Genome sequencing and assembly.</title>
        <authorList>
            <person name="Kim J."/>
        </authorList>
    </citation>
    <scope>NUCLEOTIDE SEQUENCE [LARGE SCALE GENOMIC DNA]</scope>
    <source>
        <strain evidence="3 4">PR3</strain>
    </source>
</reference>